<organism evidence="1 2">
    <name type="scientific">Synaphobranchus kaupii</name>
    <name type="common">Kaup's arrowtooth eel</name>
    <dbReference type="NCBI Taxonomy" id="118154"/>
    <lineage>
        <taxon>Eukaryota</taxon>
        <taxon>Metazoa</taxon>
        <taxon>Chordata</taxon>
        <taxon>Craniata</taxon>
        <taxon>Vertebrata</taxon>
        <taxon>Euteleostomi</taxon>
        <taxon>Actinopterygii</taxon>
        <taxon>Neopterygii</taxon>
        <taxon>Teleostei</taxon>
        <taxon>Anguilliformes</taxon>
        <taxon>Synaphobranchidae</taxon>
        <taxon>Synaphobranchus</taxon>
    </lineage>
</organism>
<keyword evidence="2" id="KW-1185">Reference proteome</keyword>
<dbReference type="AlphaFoldDB" id="A0A9Q1IYQ1"/>
<reference evidence="1" key="1">
    <citation type="journal article" date="2023" name="Science">
        <title>Genome structures resolve the early diversification of teleost fishes.</title>
        <authorList>
            <person name="Parey E."/>
            <person name="Louis A."/>
            <person name="Montfort J."/>
            <person name="Bouchez O."/>
            <person name="Roques C."/>
            <person name="Iampietro C."/>
            <person name="Lluch J."/>
            <person name="Castinel A."/>
            <person name="Donnadieu C."/>
            <person name="Desvignes T."/>
            <person name="Floi Bucao C."/>
            <person name="Jouanno E."/>
            <person name="Wen M."/>
            <person name="Mejri S."/>
            <person name="Dirks R."/>
            <person name="Jansen H."/>
            <person name="Henkel C."/>
            <person name="Chen W.J."/>
            <person name="Zahm M."/>
            <person name="Cabau C."/>
            <person name="Klopp C."/>
            <person name="Thompson A.W."/>
            <person name="Robinson-Rechavi M."/>
            <person name="Braasch I."/>
            <person name="Lecointre G."/>
            <person name="Bobe J."/>
            <person name="Postlethwait J.H."/>
            <person name="Berthelot C."/>
            <person name="Roest Crollius H."/>
            <person name="Guiguen Y."/>
        </authorList>
    </citation>
    <scope>NUCLEOTIDE SEQUENCE</scope>
    <source>
        <strain evidence="1">WJC10195</strain>
    </source>
</reference>
<evidence type="ECO:0000313" key="1">
    <source>
        <dbReference type="EMBL" id="KAJ8357848.1"/>
    </source>
</evidence>
<dbReference type="Proteomes" id="UP001152622">
    <property type="component" value="Chromosome 6"/>
</dbReference>
<proteinExistence type="predicted"/>
<evidence type="ECO:0000313" key="2">
    <source>
        <dbReference type="Proteomes" id="UP001152622"/>
    </source>
</evidence>
<sequence length="81" mass="9216">MLTAEEEGKILCRTELSVPTEKRRREANKIVDRHGDRDIYTIRLESTLSPEHNKHLFVRTGHCSLAPGIGLRGRSLKFGNC</sequence>
<protein>
    <submittedName>
        <fullName evidence="1">Uncharacterized protein</fullName>
    </submittedName>
</protein>
<dbReference type="EMBL" id="JAINUF010000006">
    <property type="protein sequence ID" value="KAJ8357848.1"/>
    <property type="molecule type" value="Genomic_DNA"/>
</dbReference>
<accession>A0A9Q1IYQ1</accession>
<name>A0A9Q1IYQ1_SYNKA</name>
<gene>
    <name evidence="1" type="ORF">SKAU_G00206420</name>
</gene>
<comment type="caution">
    <text evidence="1">The sequence shown here is derived from an EMBL/GenBank/DDBJ whole genome shotgun (WGS) entry which is preliminary data.</text>
</comment>